<dbReference type="EMBL" id="PYDT01000009">
    <property type="protein sequence ID" value="THU49952.1"/>
    <property type="molecule type" value="Genomic_DNA"/>
</dbReference>
<evidence type="ECO:0000256" key="6">
    <source>
        <dbReference type="ARBA" id="ARBA00022989"/>
    </source>
</evidence>
<comment type="subcellular location">
    <subcellularLocation>
        <location evidence="1">Endoplasmic reticulum membrane</location>
        <topology evidence="1">Multi-pass membrane protein</topology>
    </subcellularLocation>
</comment>
<evidence type="ECO:0000256" key="8">
    <source>
        <dbReference type="SAM" id="MobiDB-lite"/>
    </source>
</evidence>
<evidence type="ECO:0000256" key="7">
    <source>
        <dbReference type="ARBA" id="ARBA00023136"/>
    </source>
</evidence>
<evidence type="ECO:0000256" key="1">
    <source>
        <dbReference type="ARBA" id="ARBA00004477"/>
    </source>
</evidence>
<comment type="caution">
    <text evidence="9">The sequence shown here is derived from an EMBL/GenBank/DDBJ whole genome shotgun (WGS) entry which is preliminary data.</text>
</comment>
<keyword evidence="10" id="KW-1185">Reference proteome</keyword>
<keyword evidence="3" id="KW-0808">Transferase</keyword>
<keyword evidence="6" id="KW-1133">Transmembrane helix</keyword>
<sequence>MAVSAARQRRPPTADRDAPSSSSDRYSKEDKGEKKEEERVGVGWLLPALALGLLRHMSATSNIIHDCDEVFNYWEPLHYLLYKSGFQTWEYSEVRWVDDGFRGLLPFPFNSSFGGMAAAPPYFNDKNKASGDQYTLAAIPFLDRELSPATYRSFFIPYKWQEKNVFGLYKLLKKIPESGRAHT</sequence>
<feature type="region of interest" description="Disordered" evidence="8">
    <location>
        <begin position="1"/>
        <end position="34"/>
    </location>
</feature>
<keyword evidence="7" id="KW-0472">Membrane</keyword>
<dbReference type="Pfam" id="PF03901">
    <property type="entry name" value="Glyco_transf_22"/>
    <property type="match status" value="1"/>
</dbReference>
<dbReference type="Proteomes" id="UP000317650">
    <property type="component" value="Chromosome 6"/>
</dbReference>
<dbReference type="GO" id="GO:0016757">
    <property type="term" value="F:glycosyltransferase activity"/>
    <property type="evidence" value="ECO:0007669"/>
    <property type="project" value="UniProtKB-KW"/>
</dbReference>
<proteinExistence type="predicted"/>
<organism evidence="9 10">
    <name type="scientific">Musa balbisiana</name>
    <name type="common">Banana</name>
    <dbReference type="NCBI Taxonomy" id="52838"/>
    <lineage>
        <taxon>Eukaryota</taxon>
        <taxon>Viridiplantae</taxon>
        <taxon>Streptophyta</taxon>
        <taxon>Embryophyta</taxon>
        <taxon>Tracheophyta</taxon>
        <taxon>Spermatophyta</taxon>
        <taxon>Magnoliopsida</taxon>
        <taxon>Liliopsida</taxon>
        <taxon>Zingiberales</taxon>
        <taxon>Musaceae</taxon>
        <taxon>Musa</taxon>
    </lineage>
</organism>
<dbReference type="UniPathway" id="UPA00378"/>
<keyword evidence="5" id="KW-0256">Endoplasmic reticulum</keyword>
<evidence type="ECO:0000256" key="5">
    <source>
        <dbReference type="ARBA" id="ARBA00022824"/>
    </source>
</evidence>
<keyword evidence="2" id="KW-0328">Glycosyltransferase</keyword>
<dbReference type="InterPro" id="IPR005599">
    <property type="entry name" value="GPI_mannosylTrfase"/>
</dbReference>
<feature type="compositionally biased region" description="Basic and acidic residues" evidence="8">
    <location>
        <begin position="25"/>
        <end position="34"/>
    </location>
</feature>
<protein>
    <submittedName>
        <fullName evidence="9">Uncharacterized protein</fullName>
    </submittedName>
</protein>
<dbReference type="STRING" id="52838.A0A4S8IQM0"/>
<name>A0A4S8IQM0_MUSBA</name>
<evidence type="ECO:0000313" key="9">
    <source>
        <dbReference type="EMBL" id="THU49952.1"/>
    </source>
</evidence>
<evidence type="ECO:0000256" key="3">
    <source>
        <dbReference type="ARBA" id="ARBA00022679"/>
    </source>
</evidence>
<dbReference type="GO" id="GO:0005789">
    <property type="term" value="C:endoplasmic reticulum membrane"/>
    <property type="evidence" value="ECO:0007669"/>
    <property type="project" value="UniProtKB-SubCell"/>
</dbReference>
<keyword evidence="4" id="KW-0812">Transmembrane</keyword>
<evidence type="ECO:0000313" key="10">
    <source>
        <dbReference type="Proteomes" id="UP000317650"/>
    </source>
</evidence>
<evidence type="ECO:0000256" key="2">
    <source>
        <dbReference type="ARBA" id="ARBA00022676"/>
    </source>
</evidence>
<reference evidence="9 10" key="1">
    <citation type="journal article" date="2019" name="Nat. Plants">
        <title>Genome sequencing of Musa balbisiana reveals subgenome evolution and function divergence in polyploid bananas.</title>
        <authorList>
            <person name="Yao X."/>
        </authorList>
    </citation>
    <scope>NUCLEOTIDE SEQUENCE [LARGE SCALE GENOMIC DNA]</scope>
    <source>
        <strain evidence="10">cv. DH-PKW</strain>
        <tissue evidence="9">Leaves</tissue>
    </source>
</reference>
<evidence type="ECO:0000256" key="4">
    <source>
        <dbReference type="ARBA" id="ARBA00022692"/>
    </source>
</evidence>
<accession>A0A4S8IQM0</accession>
<gene>
    <name evidence="9" type="ORF">C4D60_Mb06t14990</name>
</gene>
<dbReference type="AlphaFoldDB" id="A0A4S8IQM0"/>